<keyword evidence="3" id="KW-1185">Reference proteome</keyword>
<evidence type="ECO:0000313" key="3">
    <source>
        <dbReference type="Proteomes" id="UP000681162"/>
    </source>
</evidence>
<protein>
    <recommendedName>
        <fullName evidence="1">HTH cro/C1-type domain-containing protein</fullName>
    </recommendedName>
</protein>
<sequence length="458" mass="53628">MQSNATFRSMLNEYMKQKGINLHQFANKVGLNVGSLSYILNGHRKVTIEQLDMITAGLGENKGLFYDQYFKEVLIEATPNWRRIKPFLLACEEAGRLDLLQKSVELLLDNLMYSQVLFEMAENFFRNGQKEAARIIYENVALSEKNQHSERLALCQYRLFTCRLGINQEKNYQTAIQYEMFVDRLDGFNHLEALKDLANTYRSLRHWDKVEEIALKLKEKAEFYYQLKKPFDLEQEPVRPLFTYIAYSDLLLGSVYEARGDYLRALDFIDLYSSLNWVKEEDESSLLWKNKFHVWAKVNKMATRIAAGDSTLFTEYLSYMESNAEELLLAFLNVVSAANRYSINIDEIIRRMDIGQLVNIGSEENTYTRQIIEERLARFYYELSYYYLNIHEYKGGFEYLIRSLEKSVSINLKSRILNCVGLFERFRDKSDVVTLSAYKNIIEGVYGNENKTGDSLNF</sequence>
<feature type="domain" description="HTH cro/C1-type" evidence="1">
    <location>
        <begin position="11"/>
        <end position="65"/>
    </location>
</feature>
<evidence type="ECO:0000313" key="2">
    <source>
        <dbReference type="EMBL" id="GIO36374.1"/>
    </source>
</evidence>
<dbReference type="InterPro" id="IPR011990">
    <property type="entry name" value="TPR-like_helical_dom_sf"/>
</dbReference>
<dbReference type="AlphaFoldDB" id="A0A919XR15"/>
<organism evidence="2 3">
    <name type="scientific">Paenibacillus antibioticophila</name>
    <dbReference type="NCBI Taxonomy" id="1274374"/>
    <lineage>
        <taxon>Bacteria</taxon>
        <taxon>Bacillati</taxon>
        <taxon>Bacillota</taxon>
        <taxon>Bacilli</taxon>
        <taxon>Bacillales</taxon>
        <taxon>Paenibacillaceae</taxon>
        <taxon>Paenibacillus</taxon>
    </lineage>
</organism>
<name>A0A919XR15_9BACL</name>
<dbReference type="RefSeq" id="WP_249412894.1">
    <property type="nucleotide sequence ID" value="NZ_BORR01000003.1"/>
</dbReference>
<dbReference type="Gene3D" id="1.10.260.40">
    <property type="entry name" value="lambda repressor-like DNA-binding domains"/>
    <property type="match status" value="1"/>
</dbReference>
<dbReference type="GO" id="GO:0003677">
    <property type="term" value="F:DNA binding"/>
    <property type="evidence" value="ECO:0007669"/>
    <property type="project" value="InterPro"/>
</dbReference>
<evidence type="ECO:0000259" key="1">
    <source>
        <dbReference type="PROSITE" id="PS50943"/>
    </source>
</evidence>
<accession>A0A919XR15</accession>
<dbReference type="CDD" id="cd00093">
    <property type="entry name" value="HTH_XRE"/>
    <property type="match status" value="1"/>
</dbReference>
<reference evidence="2 3" key="1">
    <citation type="submission" date="2021-03" db="EMBL/GenBank/DDBJ databases">
        <title>Antimicrobial resistance genes in bacteria isolated from Japanese honey, and their potential for conferring macrolide and lincosamide resistance in the American foulbrood pathogen Paenibacillus larvae.</title>
        <authorList>
            <person name="Okamoto M."/>
            <person name="Kumagai M."/>
            <person name="Kanamori H."/>
            <person name="Takamatsu D."/>
        </authorList>
    </citation>
    <scope>NUCLEOTIDE SEQUENCE [LARGE SCALE GENOMIC DNA]</scope>
    <source>
        <strain evidence="2 3">J41TS12</strain>
    </source>
</reference>
<dbReference type="Proteomes" id="UP000681162">
    <property type="component" value="Unassembled WGS sequence"/>
</dbReference>
<dbReference type="Gene3D" id="1.25.40.10">
    <property type="entry name" value="Tetratricopeptide repeat domain"/>
    <property type="match status" value="1"/>
</dbReference>
<comment type="caution">
    <text evidence="2">The sequence shown here is derived from an EMBL/GenBank/DDBJ whole genome shotgun (WGS) entry which is preliminary data.</text>
</comment>
<dbReference type="SUPFAM" id="SSF47413">
    <property type="entry name" value="lambda repressor-like DNA-binding domains"/>
    <property type="match status" value="1"/>
</dbReference>
<dbReference type="Pfam" id="PF01381">
    <property type="entry name" value="HTH_3"/>
    <property type="match status" value="1"/>
</dbReference>
<gene>
    <name evidence="2" type="ORF">J41TS12_12350</name>
</gene>
<dbReference type="EMBL" id="BORR01000003">
    <property type="protein sequence ID" value="GIO36374.1"/>
    <property type="molecule type" value="Genomic_DNA"/>
</dbReference>
<dbReference type="SMART" id="SM00530">
    <property type="entry name" value="HTH_XRE"/>
    <property type="match status" value="1"/>
</dbReference>
<proteinExistence type="predicted"/>
<dbReference type="InterPro" id="IPR001387">
    <property type="entry name" value="Cro/C1-type_HTH"/>
</dbReference>
<dbReference type="PROSITE" id="PS50943">
    <property type="entry name" value="HTH_CROC1"/>
    <property type="match status" value="1"/>
</dbReference>
<dbReference type="InterPro" id="IPR010982">
    <property type="entry name" value="Lambda_DNA-bd_dom_sf"/>
</dbReference>